<evidence type="ECO:0000313" key="3">
    <source>
        <dbReference type="Proteomes" id="UP000886520"/>
    </source>
</evidence>
<accession>A0A9D4U0U8</accession>
<dbReference type="OrthoDB" id="695631at2759"/>
<dbReference type="GO" id="GO:0005634">
    <property type="term" value="C:nucleus"/>
    <property type="evidence" value="ECO:0007669"/>
    <property type="project" value="TreeGrafter"/>
</dbReference>
<evidence type="ECO:0000259" key="1">
    <source>
        <dbReference type="Pfam" id="PF05678"/>
    </source>
</evidence>
<name>A0A9D4U0U8_ADICA</name>
<proteinExistence type="predicted"/>
<dbReference type="PANTHER" id="PTHR33143">
    <property type="entry name" value="F16F4.1 PROTEIN-RELATED"/>
    <property type="match status" value="1"/>
</dbReference>
<gene>
    <name evidence="2" type="ORF">GOP47_0025845</name>
</gene>
<evidence type="ECO:0000313" key="2">
    <source>
        <dbReference type="EMBL" id="KAI5059526.1"/>
    </source>
</evidence>
<dbReference type="AlphaFoldDB" id="A0A9D4U0U8"/>
<protein>
    <recommendedName>
        <fullName evidence="1">VQ domain-containing protein</fullName>
    </recommendedName>
</protein>
<comment type="caution">
    <text evidence="2">The sequence shown here is derived from an EMBL/GenBank/DDBJ whole genome shotgun (WGS) entry which is preliminary data.</text>
</comment>
<dbReference type="Pfam" id="PF05678">
    <property type="entry name" value="VQ"/>
    <property type="match status" value="1"/>
</dbReference>
<dbReference type="Proteomes" id="UP000886520">
    <property type="component" value="Chromosome 25"/>
</dbReference>
<feature type="domain" description="VQ" evidence="1">
    <location>
        <begin position="54"/>
        <end position="79"/>
    </location>
</feature>
<keyword evidence="3" id="KW-1185">Reference proteome</keyword>
<dbReference type="InterPro" id="IPR008889">
    <property type="entry name" value="VQ"/>
</dbReference>
<dbReference type="InterPro" id="IPR039607">
    <property type="entry name" value="VQ_8/17/18/20/21/25"/>
</dbReference>
<sequence>MEEKNRSVSMLKNLDGAIAKQRKLKRRNAADNCSVAEQGLVRRNKIQPLIIHAVNPPLIHAEPSTFMRIVQSLTGCPETQLRCGDEEEMAAAAVATGRKGKMEELMSSPSMCSCSLLLDSNEHNVVFVDSPVDSVAASPHEEFLCFEESSDDNVLLWPPAQNHHLESTLDSYLEHLLSSYDRNAYCRFTSNSAFLADVCDPMLLKELS</sequence>
<reference evidence="2" key="1">
    <citation type="submission" date="2021-01" db="EMBL/GenBank/DDBJ databases">
        <title>Adiantum capillus-veneris genome.</title>
        <authorList>
            <person name="Fang Y."/>
            <person name="Liao Q."/>
        </authorList>
    </citation>
    <scope>NUCLEOTIDE SEQUENCE</scope>
    <source>
        <strain evidence="2">H3</strain>
        <tissue evidence="2">Leaf</tissue>
    </source>
</reference>
<organism evidence="2 3">
    <name type="scientific">Adiantum capillus-veneris</name>
    <name type="common">Maidenhair fern</name>
    <dbReference type="NCBI Taxonomy" id="13818"/>
    <lineage>
        <taxon>Eukaryota</taxon>
        <taxon>Viridiplantae</taxon>
        <taxon>Streptophyta</taxon>
        <taxon>Embryophyta</taxon>
        <taxon>Tracheophyta</taxon>
        <taxon>Polypodiopsida</taxon>
        <taxon>Polypodiidae</taxon>
        <taxon>Polypodiales</taxon>
        <taxon>Pteridineae</taxon>
        <taxon>Pteridaceae</taxon>
        <taxon>Vittarioideae</taxon>
        <taxon>Adiantum</taxon>
    </lineage>
</organism>
<dbReference type="EMBL" id="JABFUD020000025">
    <property type="protein sequence ID" value="KAI5059526.1"/>
    <property type="molecule type" value="Genomic_DNA"/>
</dbReference>